<evidence type="ECO:0000313" key="2">
    <source>
        <dbReference type="EMBL" id="KYP31000.1"/>
    </source>
</evidence>
<dbReference type="Proteomes" id="UP000075243">
    <property type="component" value="Unassembled WGS sequence"/>
</dbReference>
<keyword evidence="1" id="KW-1133">Transmembrane helix</keyword>
<protein>
    <submittedName>
        <fullName evidence="2">Ribonuclease H protein At1g65750 family</fullName>
    </submittedName>
</protein>
<organism evidence="2 3">
    <name type="scientific">Cajanus cajan</name>
    <name type="common">Pigeon pea</name>
    <name type="synonym">Cajanus indicus</name>
    <dbReference type="NCBI Taxonomy" id="3821"/>
    <lineage>
        <taxon>Eukaryota</taxon>
        <taxon>Viridiplantae</taxon>
        <taxon>Streptophyta</taxon>
        <taxon>Embryophyta</taxon>
        <taxon>Tracheophyta</taxon>
        <taxon>Spermatophyta</taxon>
        <taxon>Magnoliopsida</taxon>
        <taxon>eudicotyledons</taxon>
        <taxon>Gunneridae</taxon>
        <taxon>Pentapetalae</taxon>
        <taxon>rosids</taxon>
        <taxon>fabids</taxon>
        <taxon>Fabales</taxon>
        <taxon>Fabaceae</taxon>
        <taxon>Papilionoideae</taxon>
        <taxon>50 kb inversion clade</taxon>
        <taxon>NPAAA clade</taxon>
        <taxon>indigoferoid/millettioid clade</taxon>
        <taxon>Phaseoleae</taxon>
        <taxon>Cajanus</taxon>
    </lineage>
</organism>
<name>A0A151QL30_CAJCA</name>
<reference evidence="2" key="1">
    <citation type="journal article" date="2012" name="Nat. Biotechnol.">
        <title>Draft genome sequence of pigeonpea (Cajanus cajan), an orphan legume crop of resource-poor farmers.</title>
        <authorList>
            <person name="Varshney R.K."/>
            <person name="Chen W."/>
            <person name="Li Y."/>
            <person name="Bharti A.K."/>
            <person name="Saxena R.K."/>
            <person name="Schlueter J.A."/>
            <person name="Donoghue M.T."/>
            <person name="Azam S."/>
            <person name="Fan G."/>
            <person name="Whaley A.M."/>
            <person name="Farmer A.D."/>
            <person name="Sheridan J."/>
            <person name="Iwata A."/>
            <person name="Tuteja R."/>
            <person name="Penmetsa R.V."/>
            <person name="Wu W."/>
            <person name="Upadhyaya H.D."/>
            <person name="Yang S.P."/>
            <person name="Shah T."/>
            <person name="Saxena K.B."/>
            <person name="Michael T."/>
            <person name="McCombie W.R."/>
            <person name="Yang B."/>
            <person name="Zhang G."/>
            <person name="Yang H."/>
            <person name="Wang J."/>
            <person name="Spillane C."/>
            <person name="Cook D.R."/>
            <person name="May G.D."/>
            <person name="Xu X."/>
            <person name="Jackson S.A."/>
        </authorList>
    </citation>
    <scope>NUCLEOTIDE SEQUENCE [LARGE SCALE GENOMIC DNA]</scope>
</reference>
<gene>
    <name evidence="2" type="ORF">KK1_049286</name>
</gene>
<sequence>MLNCRITHLPFLYLGLPIGSNPRKADTWKPVLLKFNKKLSGWKSKILSMAGRVCLINSVLTNLPLYYLSFFKMPKKVVRKIVTL</sequence>
<keyword evidence="3" id="KW-1185">Reference proteome</keyword>
<dbReference type="EMBL" id="KQ486716">
    <property type="protein sequence ID" value="KYP31000.1"/>
    <property type="molecule type" value="Genomic_DNA"/>
</dbReference>
<proteinExistence type="predicted"/>
<feature type="transmembrane region" description="Helical" evidence="1">
    <location>
        <begin position="49"/>
        <end position="70"/>
    </location>
</feature>
<keyword evidence="1" id="KW-0812">Transmembrane</keyword>
<dbReference type="Gramene" id="C.cajan_45529.t">
    <property type="protein sequence ID" value="C.cajan_45529.t.cds1"/>
    <property type="gene ID" value="C.cajan_45529"/>
</dbReference>
<evidence type="ECO:0000256" key="1">
    <source>
        <dbReference type="SAM" id="Phobius"/>
    </source>
</evidence>
<evidence type="ECO:0000313" key="3">
    <source>
        <dbReference type="Proteomes" id="UP000075243"/>
    </source>
</evidence>
<dbReference type="PANTHER" id="PTHR33116">
    <property type="entry name" value="REVERSE TRANSCRIPTASE ZINC-BINDING DOMAIN-CONTAINING PROTEIN-RELATED-RELATED"/>
    <property type="match status" value="1"/>
</dbReference>
<keyword evidence="1" id="KW-0472">Membrane</keyword>
<dbReference type="AlphaFoldDB" id="A0A151QL30"/>
<dbReference type="PANTHER" id="PTHR33116:SF78">
    <property type="entry name" value="OS12G0587133 PROTEIN"/>
    <property type="match status" value="1"/>
</dbReference>
<accession>A0A151QL30</accession>